<protein>
    <submittedName>
        <fullName evidence="2">Uncharacterized protein</fullName>
    </submittedName>
</protein>
<accession>A0A7J0DXG6</accession>
<evidence type="ECO:0000313" key="2">
    <source>
        <dbReference type="EMBL" id="GFS44705.1"/>
    </source>
</evidence>
<dbReference type="EMBL" id="BJWL01000441">
    <property type="protein sequence ID" value="GFS44705.1"/>
    <property type="molecule type" value="Genomic_DNA"/>
</dbReference>
<feature type="compositionally biased region" description="Polar residues" evidence="1">
    <location>
        <begin position="1"/>
        <end position="10"/>
    </location>
</feature>
<sequence>MPSQSPNAFQTPPTSLSPKSLSLSSLTSLRAVKTPPNFPPWNSSSPFSLQPNNSKNPLNKSSTTCHYPIPSPFVSFQISFLVGHFPHAKPMGSLGLFSMAWGSCQWQFRNPLLSTHPKYHWKRIPMPASTSSPLHFPGLEKIPFVLTFDDLPDGINSPSRDDPFSRFLAEAGESEMNSWGVVVNSFLEMEASYVSVESSPSG</sequence>
<dbReference type="Gene3D" id="3.40.50.2000">
    <property type="entry name" value="Glycogen Phosphorylase B"/>
    <property type="match status" value="1"/>
</dbReference>
<gene>
    <name evidence="2" type="ORF">Acr_00g0091630</name>
</gene>
<comment type="caution">
    <text evidence="2">The sequence shown here is derived from an EMBL/GenBank/DDBJ whole genome shotgun (WGS) entry which is preliminary data.</text>
</comment>
<proteinExistence type="predicted"/>
<name>A0A7J0DXG6_9ERIC</name>
<keyword evidence="3" id="KW-1185">Reference proteome</keyword>
<feature type="region of interest" description="Disordered" evidence="1">
    <location>
        <begin position="1"/>
        <end position="22"/>
    </location>
</feature>
<dbReference type="Proteomes" id="UP000585474">
    <property type="component" value="Unassembled WGS sequence"/>
</dbReference>
<feature type="compositionally biased region" description="Low complexity" evidence="1">
    <location>
        <begin position="11"/>
        <end position="22"/>
    </location>
</feature>
<dbReference type="OrthoDB" id="5835829at2759"/>
<feature type="region of interest" description="Disordered" evidence="1">
    <location>
        <begin position="42"/>
        <end position="61"/>
    </location>
</feature>
<dbReference type="AlphaFoldDB" id="A0A7J0DXG6"/>
<reference evidence="3" key="1">
    <citation type="submission" date="2019-07" db="EMBL/GenBank/DDBJ databases">
        <title>De Novo Assembly of kiwifruit Actinidia rufa.</title>
        <authorList>
            <person name="Sugita-Konishi S."/>
            <person name="Sato K."/>
            <person name="Mori E."/>
            <person name="Abe Y."/>
            <person name="Kisaki G."/>
            <person name="Hamano K."/>
            <person name="Suezawa K."/>
            <person name="Otani M."/>
            <person name="Fukuda T."/>
            <person name="Manabe T."/>
            <person name="Gomi K."/>
            <person name="Tabuchi M."/>
            <person name="Akimitsu K."/>
            <person name="Kataoka I."/>
        </authorList>
    </citation>
    <scope>NUCLEOTIDE SEQUENCE [LARGE SCALE GENOMIC DNA]</scope>
    <source>
        <strain evidence="3">cv. Fuchu</strain>
    </source>
</reference>
<evidence type="ECO:0000313" key="3">
    <source>
        <dbReference type="Proteomes" id="UP000585474"/>
    </source>
</evidence>
<organism evidence="2 3">
    <name type="scientific">Actinidia rufa</name>
    <dbReference type="NCBI Taxonomy" id="165716"/>
    <lineage>
        <taxon>Eukaryota</taxon>
        <taxon>Viridiplantae</taxon>
        <taxon>Streptophyta</taxon>
        <taxon>Embryophyta</taxon>
        <taxon>Tracheophyta</taxon>
        <taxon>Spermatophyta</taxon>
        <taxon>Magnoliopsida</taxon>
        <taxon>eudicotyledons</taxon>
        <taxon>Gunneridae</taxon>
        <taxon>Pentapetalae</taxon>
        <taxon>asterids</taxon>
        <taxon>Ericales</taxon>
        <taxon>Actinidiaceae</taxon>
        <taxon>Actinidia</taxon>
    </lineage>
</organism>
<evidence type="ECO:0000256" key="1">
    <source>
        <dbReference type="SAM" id="MobiDB-lite"/>
    </source>
</evidence>